<comment type="caution">
    <text evidence="2">The sequence shown here is derived from an EMBL/GenBank/DDBJ whole genome shotgun (WGS) entry which is preliminary data.</text>
</comment>
<dbReference type="InterPro" id="IPR025100">
    <property type="entry name" value="DUF4025"/>
</dbReference>
<feature type="region of interest" description="Disordered" evidence="1">
    <location>
        <begin position="47"/>
        <end position="79"/>
    </location>
</feature>
<proteinExistence type="predicted"/>
<sequence>MTNKNKRETINSAKKVAGKMYDVSDYKSNEEIDQGMAVTHEQATDAYTEGTVDGKIDQVSDQNKLENHNGEEIPRKGYK</sequence>
<dbReference type="EMBL" id="WOCA01000004">
    <property type="protein sequence ID" value="MUK88137.1"/>
    <property type="molecule type" value="Genomic_DNA"/>
</dbReference>
<feature type="compositionally biased region" description="Basic and acidic residues" evidence="1">
    <location>
        <begin position="52"/>
        <end position="79"/>
    </location>
</feature>
<dbReference type="Proteomes" id="UP000469125">
    <property type="component" value="Unassembled WGS sequence"/>
</dbReference>
<protein>
    <submittedName>
        <fullName evidence="2">DUF4025 domain-containing protein</fullName>
    </submittedName>
</protein>
<name>A0A6N8FJJ5_9BACI</name>
<dbReference type="AlphaFoldDB" id="A0A6N8FJJ5"/>
<dbReference type="RefSeq" id="WP_155668124.1">
    <property type="nucleotide sequence ID" value="NZ_WOCA01000004.1"/>
</dbReference>
<evidence type="ECO:0000313" key="2">
    <source>
        <dbReference type="EMBL" id="MUK88137.1"/>
    </source>
</evidence>
<dbReference type="Pfam" id="PF13217">
    <property type="entry name" value="DUF4025"/>
    <property type="match status" value="1"/>
</dbReference>
<accession>A0A6N8FJJ5</accession>
<organism evidence="2 3">
    <name type="scientific">Ornithinibacillus caprae</name>
    <dbReference type="NCBI Taxonomy" id="2678566"/>
    <lineage>
        <taxon>Bacteria</taxon>
        <taxon>Bacillati</taxon>
        <taxon>Bacillota</taxon>
        <taxon>Bacilli</taxon>
        <taxon>Bacillales</taxon>
        <taxon>Bacillaceae</taxon>
        <taxon>Ornithinibacillus</taxon>
    </lineage>
</organism>
<keyword evidence="3" id="KW-1185">Reference proteome</keyword>
<reference evidence="2 3" key="1">
    <citation type="submission" date="2019-11" db="EMBL/GenBank/DDBJ databases">
        <authorList>
            <person name="Li X."/>
        </authorList>
    </citation>
    <scope>NUCLEOTIDE SEQUENCE [LARGE SCALE GENOMIC DNA]</scope>
    <source>
        <strain evidence="2 3">L9</strain>
    </source>
</reference>
<gene>
    <name evidence="2" type="ORF">GMD78_06985</name>
</gene>
<evidence type="ECO:0000313" key="3">
    <source>
        <dbReference type="Proteomes" id="UP000469125"/>
    </source>
</evidence>
<evidence type="ECO:0000256" key="1">
    <source>
        <dbReference type="SAM" id="MobiDB-lite"/>
    </source>
</evidence>